<dbReference type="GO" id="GO:0005737">
    <property type="term" value="C:cytoplasm"/>
    <property type="evidence" value="ECO:0007669"/>
    <property type="project" value="TreeGrafter"/>
</dbReference>
<evidence type="ECO:0000256" key="2">
    <source>
        <dbReference type="ARBA" id="ARBA00009533"/>
    </source>
</evidence>
<dbReference type="GO" id="GO:0016831">
    <property type="term" value="F:carboxy-lyase activity"/>
    <property type="evidence" value="ECO:0007669"/>
    <property type="project" value="UniProtKB-KW"/>
</dbReference>
<comment type="cofactor">
    <cofactor evidence="1 6 7">
        <name>pyridoxal 5'-phosphate</name>
        <dbReference type="ChEBI" id="CHEBI:597326"/>
    </cofactor>
</comment>
<name>A0A7S4C1X7_CHRCT</name>
<evidence type="ECO:0000256" key="7">
    <source>
        <dbReference type="RuleBase" id="RU000382"/>
    </source>
</evidence>
<proteinExistence type="inferred from homology"/>
<dbReference type="GO" id="GO:0019752">
    <property type="term" value="P:carboxylic acid metabolic process"/>
    <property type="evidence" value="ECO:0007669"/>
    <property type="project" value="InterPro"/>
</dbReference>
<keyword evidence="3" id="KW-0210">Decarboxylase</keyword>
<dbReference type="Pfam" id="PF00282">
    <property type="entry name" value="Pyridoxal_deC"/>
    <property type="match status" value="1"/>
</dbReference>
<keyword evidence="5 7" id="KW-0456">Lyase</keyword>
<dbReference type="EMBL" id="HBIZ01058997">
    <property type="protein sequence ID" value="CAE0784270.1"/>
    <property type="molecule type" value="Transcribed_RNA"/>
</dbReference>
<comment type="similarity">
    <text evidence="2 7">Belongs to the group II decarboxylase family.</text>
</comment>
<dbReference type="Gene3D" id="3.90.1150.170">
    <property type="match status" value="1"/>
</dbReference>
<dbReference type="AlphaFoldDB" id="A0A7S4C1X7"/>
<evidence type="ECO:0000313" key="8">
    <source>
        <dbReference type="EMBL" id="CAE0784270.1"/>
    </source>
</evidence>
<dbReference type="InterPro" id="IPR015424">
    <property type="entry name" value="PyrdxlP-dep_Trfase"/>
</dbReference>
<sequence length="524" mass="56408">MTGSLTSTLSAVVSSRAMLVVATSAATTFVHWLVSRRRKRTLAQRVADLLCQYIDPHEQEAAPVVRLKGPDQLESIFAKNDCSLQLGGDGTALTDDELYRACSLVLQYSVRSGSPMFFNQLYGRADLNSVLGDWVASAMNANVHTFEVAPVLTLMERHLLAHIAAALGPSFVAEHDGLFVPGGALGNIYAMHLARHRAAPATHEGGMWASAPLVGFVSKEAHYSYLKAARLLGFGSDNLVEVETDAGGAMLPSALREAVARTVGSRRTPFFVGATAGTTVIGAFDPLRELAAVCAETKMWLHVDAAWGGAALFSAAHRGDLDGVELADSFSWSAHKMLGAALQCAVFITRHAHALREANASQAAYLFQKDKMHAALDAGDKTIQCGRKADMLKLWLLFKSLGDDGVARRVEHAYALAAYAVERINASDGAFVLTHKPSCTNVCFWYVPRSMRPLLSAEHLTTEHPLHKVAPPIKAALQREGHSMVGFQSVGGKPNFFRWVFASTDSVSKAHVDAVLHRIAQVGG</sequence>
<keyword evidence="4 6" id="KW-0663">Pyridoxal phosphate</keyword>
<dbReference type="GO" id="GO:0030170">
    <property type="term" value="F:pyridoxal phosphate binding"/>
    <property type="evidence" value="ECO:0007669"/>
    <property type="project" value="InterPro"/>
</dbReference>
<dbReference type="InterPro" id="IPR021115">
    <property type="entry name" value="Pyridoxal-P_BS"/>
</dbReference>
<evidence type="ECO:0000256" key="4">
    <source>
        <dbReference type="ARBA" id="ARBA00022898"/>
    </source>
</evidence>
<gene>
    <name evidence="8" type="ORF">PCAR00345_LOCUS36975</name>
</gene>
<protein>
    <recommendedName>
        <fullName evidence="9">Cysteine sulfinic acid decarboxylase</fullName>
    </recommendedName>
</protein>
<reference evidence="8" key="1">
    <citation type="submission" date="2021-01" db="EMBL/GenBank/DDBJ databases">
        <authorList>
            <person name="Corre E."/>
            <person name="Pelletier E."/>
            <person name="Niang G."/>
            <person name="Scheremetjew M."/>
            <person name="Finn R."/>
            <person name="Kale V."/>
            <person name="Holt S."/>
            <person name="Cochrane G."/>
            <person name="Meng A."/>
            <person name="Brown T."/>
            <person name="Cohen L."/>
        </authorList>
    </citation>
    <scope>NUCLEOTIDE SEQUENCE</scope>
    <source>
        <strain evidence="8">CCMP645</strain>
    </source>
</reference>
<organism evidence="8">
    <name type="scientific">Chrysotila carterae</name>
    <name type="common">Marine alga</name>
    <name type="synonym">Syracosphaera carterae</name>
    <dbReference type="NCBI Taxonomy" id="13221"/>
    <lineage>
        <taxon>Eukaryota</taxon>
        <taxon>Haptista</taxon>
        <taxon>Haptophyta</taxon>
        <taxon>Prymnesiophyceae</taxon>
        <taxon>Isochrysidales</taxon>
        <taxon>Isochrysidaceae</taxon>
        <taxon>Chrysotila</taxon>
    </lineage>
</organism>
<dbReference type="SUPFAM" id="SSF53383">
    <property type="entry name" value="PLP-dependent transferases"/>
    <property type="match status" value="1"/>
</dbReference>
<evidence type="ECO:0000256" key="3">
    <source>
        <dbReference type="ARBA" id="ARBA00022793"/>
    </source>
</evidence>
<dbReference type="PANTHER" id="PTHR45677">
    <property type="entry name" value="GLUTAMATE DECARBOXYLASE-RELATED"/>
    <property type="match status" value="1"/>
</dbReference>
<feature type="modified residue" description="N6-(pyridoxal phosphate)lysine" evidence="6">
    <location>
        <position position="336"/>
    </location>
</feature>
<dbReference type="Gene3D" id="3.40.640.10">
    <property type="entry name" value="Type I PLP-dependent aspartate aminotransferase-like (Major domain)"/>
    <property type="match status" value="1"/>
</dbReference>
<dbReference type="InterPro" id="IPR002129">
    <property type="entry name" value="PyrdxlP-dep_de-COase"/>
</dbReference>
<dbReference type="InterPro" id="IPR015421">
    <property type="entry name" value="PyrdxlP-dep_Trfase_major"/>
</dbReference>
<accession>A0A7S4C1X7</accession>
<evidence type="ECO:0008006" key="9">
    <source>
        <dbReference type="Google" id="ProtNLM"/>
    </source>
</evidence>
<evidence type="ECO:0000256" key="5">
    <source>
        <dbReference type="ARBA" id="ARBA00023239"/>
    </source>
</evidence>
<evidence type="ECO:0000256" key="1">
    <source>
        <dbReference type="ARBA" id="ARBA00001933"/>
    </source>
</evidence>
<dbReference type="PROSITE" id="PS00392">
    <property type="entry name" value="DDC_GAD_HDC_YDC"/>
    <property type="match status" value="1"/>
</dbReference>
<dbReference type="PANTHER" id="PTHR45677:SF8">
    <property type="entry name" value="CYSTEINE SULFINIC ACID DECARBOXYLASE"/>
    <property type="match status" value="1"/>
</dbReference>
<evidence type="ECO:0000256" key="6">
    <source>
        <dbReference type="PIRSR" id="PIRSR602129-50"/>
    </source>
</evidence>